<dbReference type="RefSeq" id="WP_073023298.1">
    <property type="nucleotide sequence ID" value="NZ_FQZS01000003.1"/>
</dbReference>
<keyword evidence="2" id="KW-0731">Sigma factor</keyword>
<keyword evidence="4" id="KW-0804">Transcription</keyword>
<dbReference type="NCBIfam" id="TIGR02937">
    <property type="entry name" value="sigma70-ECF"/>
    <property type="match status" value="1"/>
</dbReference>
<dbReference type="SUPFAM" id="SSF88946">
    <property type="entry name" value="Sigma2 domain of RNA polymerase sigma factors"/>
    <property type="match status" value="1"/>
</dbReference>
<accession>A0A1M6APA7</accession>
<dbReference type="InterPro" id="IPR013325">
    <property type="entry name" value="RNA_pol_sigma_r2"/>
</dbReference>
<feature type="domain" description="RNA polymerase sigma-70 region 2" evidence="5">
    <location>
        <begin position="8"/>
        <end position="58"/>
    </location>
</feature>
<dbReference type="Pfam" id="PF04542">
    <property type="entry name" value="Sigma70_r2"/>
    <property type="match status" value="1"/>
</dbReference>
<evidence type="ECO:0000313" key="6">
    <source>
        <dbReference type="EMBL" id="SHI38295.1"/>
    </source>
</evidence>
<dbReference type="OrthoDB" id="1730259at2"/>
<keyword evidence="7" id="KW-1185">Reference proteome</keyword>
<dbReference type="AlphaFoldDB" id="A0A1M6APA7"/>
<name>A0A1M6APA7_9FIRM</name>
<evidence type="ECO:0000313" key="7">
    <source>
        <dbReference type="Proteomes" id="UP000184442"/>
    </source>
</evidence>
<dbReference type="Proteomes" id="UP000184442">
    <property type="component" value="Unassembled WGS sequence"/>
</dbReference>
<dbReference type="GO" id="GO:0016987">
    <property type="term" value="F:sigma factor activity"/>
    <property type="evidence" value="ECO:0007669"/>
    <property type="project" value="UniProtKB-KW"/>
</dbReference>
<evidence type="ECO:0000256" key="4">
    <source>
        <dbReference type="ARBA" id="ARBA00023163"/>
    </source>
</evidence>
<dbReference type="Gene3D" id="1.20.120.1810">
    <property type="match status" value="1"/>
</dbReference>
<evidence type="ECO:0000259" key="5">
    <source>
        <dbReference type="Pfam" id="PF04542"/>
    </source>
</evidence>
<dbReference type="GO" id="GO:0003677">
    <property type="term" value="F:DNA binding"/>
    <property type="evidence" value="ECO:0007669"/>
    <property type="project" value="UniProtKB-KW"/>
</dbReference>
<dbReference type="InterPro" id="IPR013324">
    <property type="entry name" value="RNA_pol_sigma_r3/r4-like"/>
</dbReference>
<dbReference type="PANTHER" id="PTHR30385">
    <property type="entry name" value="SIGMA FACTOR F FLAGELLAR"/>
    <property type="match status" value="1"/>
</dbReference>
<dbReference type="EMBL" id="FQZS01000003">
    <property type="protein sequence ID" value="SHI38295.1"/>
    <property type="molecule type" value="Genomic_DNA"/>
</dbReference>
<keyword evidence="3" id="KW-0238">DNA-binding</keyword>
<organism evidence="6 7">
    <name type="scientific">Lutispora thermophila DSM 19022</name>
    <dbReference type="NCBI Taxonomy" id="1122184"/>
    <lineage>
        <taxon>Bacteria</taxon>
        <taxon>Bacillati</taxon>
        <taxon>Bacillota</taxon>
        <taxon>Clostridia</taxon>
        <taxon>Lutisporales</taxon>
        <taxon>Lutisporaceae</taxon>
        <taxon>Lutispora</taxon>
    </lineage>
</organism>
<protein>
    <submittedName>
        <fullName evidence="6">Sigma-70 region 2</fullName>
    </submittedName>
</protein>
<dbReference type="InterPro" id="IPR014284">
    <property type="entry name" value="RNA_pol_sigma-70_dom"/>
</dbReference>
<sequence length="169" mass="19820">MDKNAILEKAHPLIISSINKYALSKDEFEDLYQEGAIVILESLDKYDRSKSVDIFYYLKNQLRYFYLNYGRYNRKTVSINEPIAEGLELGDTLMDESSCIEDDLLSSAEVEEAYRALMDLNYEERYIIQESIIKQRTLDDLAKELGISRTTLFRRKRSILGKIYNKMNN</sequence>
<dbReference type="SUPFAM" id="SSF88659">
    <property type="entry name" value="Sigma3 and sigma4 domains of RNA polymerase sigma factors"/>
    <property type="match status" value="1"/>
</dbReference>
<evidence type="ECO:0000256" key="1">
    <source>
        <dbReference type="ARBA" id="ARBA00023015"/>
    </source>
</evidence>
<evidence type="ECO:0000256" key="2">
    <source>
        <dbReference type="ARBA" id="ARBA00023082"/>
    </source>
</evidence>
<dbReference type="GO" id="GO:0006352">
    <property type="term" value="P:DNA-templated transcription initiation"/>
    <property type="evidence" value="ECO:0007669"/>
    <property type="project" value="InterPro"/>
</dbReference>
<gene>
    <name evidence="6" type="ORF">SAMN02745176_00040</name>
</gene>
<keyword evidence="1" id="KW-0805">Transcription regulation</keyword>
<reference evidence="6 7" key="1">
    <citation type="submission" date="2016-11" db="EMBL/GenBank/DDBJ databases">
        <authorList>
            <person name="Jaros S."/>
            <person name="Januszkiewicz K."/>
            <person name="Wedrychowicz H."/>
        </authorList>
    </citation>
    <scope>NUCLEOTIDE SEQUENCE [LARGE SCALE GENOMIC DNA]</scope>
    <source>
        <strain evidence="6 7">DSM 19022</strain>
    </source>
</reference>
<dbReference type="Gene3D" id="1.20.140.160">
    <property type="match status" value="1"/>
</dbReference>
<dbReference type="STRING" id="1122184.SAMN02745176_00040"/>
<dbReference type="InterPro" id="IPR007627">
    <property type="entry name" value="RNA_pol_sigma70_r2"/>
</dbReference>
<proteinExistence type="predicted"/>
<evidence type="ECO:0000256" key="3">
    <source>
        <dbReference type="ARBA" id="ARBA00023125"/>
    </source>
</evidence>